<keyword evidence="2" id="KW-1185">Reference proteome</keyword>
<dbReference type="AlphaFoldDB" id="A0AA88AFD9"/>
<protein>
    <submittedName>
        <fullName evidence="1">Uncharacterized protein</fullName>
    </submittedName>
</protein>
<gene>
    <name evidence="1" type="ORF">TIFTF001_014067</name>
</gene>
<comment type="caution">
    <text evidence="1">The sequence shown here is derived from an EMBL/GenBank/DDBJ whole genome shotgun (WGS) entry which is preliminary data.</text>
</comment>
<evidence type="ECO:0000313" key="1">
    <source>
        <dbReference type="EMBL" id="GMN44878.1"/>
    </source>
</evidence>
<sequence length="84" mass="9581">MPEKTSLVELATKRDADRFSLSQGRYVAREARSEKPSVVVIGAHNGAGTNDVVEGEQRREKTQEQKQCFEGEREIDGFWDLIWI</sequence>
<proteinExistence type="predicted"/>
<evidence type="ECO:0000313" key="2">
    <source>
        <dbReference type="Proteomes" id="UP001187192"/>
    </source>
</evidence>
<reference evidence="1" key="1">
    <citation type="submission" date="2023-07" db="EMBL/GenBank/DDBJ databases">
        <title>draft genome sequence of fig (Ficus carica).</title>
        <authorList>
            <person name="Takahashi T."/>
            <person name="Nishimura K."/>
        </authorList>
    </citation>
    <scope>NUCLEOTIDE SEQUENCE</scope>
</reference>
<dbReference type="EMBL" id="BTGU01000019">
    <property type="protein sequence ID" value="GMN44878.1"/>
    <property type="molecule type" value="Genomic_DNA"/>
</dbReference>
<organism evidence="1 2">
    <name type="scientific">Ficus carica</name>
    <name type="common">Common fig</name>
    <dbReference type="NCBI Taxonomy" id="3494"/>
    <lineage>
        <taxon>Eukaryota</taxon>
        <taxon>Viridiplantae</taxon>
        <taxon>Streptophyta</taxon>
        <taxon>Embryophyta</taxon>
        <taxon>Tracheophyta</taxon>
        <taxon>Spermatophyta</taxon>
        <taxon>Magnoliopsida</taxon>
        <taxon>eudicotyledons</taxon>
        <taxon>Gunneridae</taxon>
        <taxon>Pentapetalae</taxon>
        <taxon>rosids</taxon>
        <taxon>fabids</taxon>
        <taxon>Rosales</taxon>
        <taxon>Moraceae</taxon>
        <taxon>Ficeae</taxon>
        <taxon>Ficus</taxon>
    </lineage>
</organism>
<accession>A0AA88AFD9</accession>
<dbReference type="Proteomes" id="UP001187192">
    <property type="component" value="Unassembled WGS sequence"/>
</dbReference>
<name>A0AA88AFD9_FICCA</name>
<dbReference type="Gramene" id="FCD_00034056-RA">
    <property type="protein sequence ID" value="FCD_00034056-RA:cds"/>
    <property type="gene ID" value="FCD_00034056"/>
</dbReference>